<evidence type="ECO:0000313" key="1">
    <source>
        <dbReference type="EMBL" id="TDF92044.1"/>
    </source>
</evidence>
<dbReference type="EMBL" id="SMRU01000025">
    <property type="protein sequence ID" value="TDF92044.1"/>
    <property type="molecule type" value="Genomic_DNA"/>
</dbReference>
<comment type="caution">
    <text evidence="1">The sequence shown here is derived from an EMBL/GenBank/DDBJ whole genome shotgun (WGS) entry which is preliminary data.</text>
</comment>
<accession>A0A4V6PIC8</accession>
<name>A0A4V6PIC8_9MICC</name>
<dbReference type="OrthoDB" id="4951569at2"/>
<reference evidence="1 2" key="1">
    <citation type="submission" date="2019-03" db="EMBL/GenBank/DDBJ databases">
        <title>Whole genome sequence of Arthrobacter sp JH1-1.</title>
        <authorList>
            <person name="Trinh H.N."/>
        </authorList>
    </citation>
    <scope>NUCLEOTIDE SEQUENCE [LARGE SCALE GENOMIC DNA]</scope>
    <source>
        <strain evidence="1 2">JH1-1</strain>
    </source>
</reference>
<proteinExistence type="predicted"/>
<dbReference type="Proteomes" id="UP000295511">
    <property type="component" value="Unassembled WGS sequence"/>
</dbReference>
<dbReference type="AlphaFoldDB" id="A0A4V6PIC8"/>
<protein>
    <submittedName>
        <fullName evidence="1">Uncharacterized protein</fullName>
    </submittedName>
</protein>
<sequence length="100" mass="10407">MGLQRVPGSRSYRADDAGLRDFGTSAKVGEATLAAAKRLAGNAEAVGSGTYEAAPATVTAGWGNETRAGAVVREKSPSYKDARDSILHRVIEAMRAGVTR</sequence>
<dbReference type="RefSeq" id="WP_133205787.1">
    <property type="nucleotide sequence ID" value="NZ_SMRU01000025.1"/>
</dbReference>
<keyword evidence="2" id="KW-1185">Reference proteome</keyword>
<evidence type="ECO:0000313" key="2">
    <source>
        <dbReference type="Proteomes" id="UP000295511"/>
    </source>
</evidence>
<organism evidence="1 2">
    <name type="scientific">Arthrobacter terricola</name>
    <dbReference type="NCBI Taxonomy" id="2547396"/>
    <lineage>
        <taxon>Bacteria</taxon>
        <taxon>Bacillati</taxon>
        <taxon>Actinomycetota</taxon>
        <taxon>Actinomycetes</taxon>
        <taxon>Micrococcales</taxon>
        <taxon>Micrococcaceae</taxon>
        <taxon>Arthrobacter</taxon>
    </lineage>
</organism>
<gene>
    <name evidence="1" type="ORF">E1809_18870</name>
</gene>